<evidence type="ECO:0000313" key="2">
    <source>
        <dbReference type="Proteomes" id="UP000184480"/>
    </source>
</evidence>
<accession>A0A1M4SAS0</accession>
<dbReference type="Proteomes" id="UP000184480">
    <property type="component" value="Unassembled WGS sequence"/>
</dbReference>
<gene>
    <name evidence="1" type="ORF">SAMN05444362_1015</name>
</gene>
<sequence length="164" mass="19690">MLIILYLIIKINSRISLILFLLHTFANLFTNFINTMDVIFKECKVCNIFRDFVIDPSDRKAQKAFRKEFDAKIESSSVRLFDRVKLSENAKVYNELAGHNNKFELVSGCKDKDEQKFKVRVDQDYRKFFFYLCDKEYCLTKDWLGKFELIENIYVYDINNHKYD</sequence>
<dbReference type="STRING" id="1346286.SAMN05444362_1015"/>
<name>A0A1M4SAS0_9BACT</name>
<proteinExistence type="predicted"/>
<dbReference type="AlphaFoldDB" id="A0A1M4SAS0"/>
<keyword evidence="2" id="KW-1185">Reference proteome</keyword>
<protein>
    <submittedName>
        <fullName evidence="1">Uncharacterized protein</fullName>
    </submittedName>
</protein>
<evidence type="ECO:0000313" key="1">
    <source>
        <dbReference type="EMBL" id="SHE29324.1"/>
    </source>
</evidence>
<reference evidence="2" key="1">
    <citation type="submission" date="2016-11" db="EMBL/GenBank/DDBJ databases">
        <authorList>
            <person name="Varghese N."/>
            <person name="Submissions S."/>
        </authorList>
    </citation>
    <scope>NUCLEOTIDE SEQUENCE [LARGE SCALE GENOMIC DNA]</scope>
    <source>
        <strain evidence="2">DSM 27370</strain>
    </source>
</reference>
<dbReference type="EMBL" id="FQUC01000001">
    <property type="protein sequence ID" value="SHE29324.1"/>
    <property type="molecule type" value="Genomic_DNA"/>
</dbReference>
<organism evidence="1 2">
    <name type="scientific">Dysgonomonas macrotermitis</name>
    <dbReference type="NCBI Taxonomy" id="1346286"/>
    <lineage>
        <taxon>Bacteria</taxon>
        <taxon>Pseudomonadati</taxon>
        <taxon>Bacteroidota</taxon>
        <taxon>Bacteroidia</taxon>
        <taxon>Bacteroidales</taxon>
        <taxon>Dysgonomonadaceae</taxon>
        <taxon>Dysgonomonas</taxon>
    </lineage>
</organism>